<dbReference type="Gene3D" id="1.10.630.10">
    <property type="entry name" value="Cytochrome P450"/>
    <property type="match status" value="1"/>
</dbReference>
<keyword evidence="14" id="KW-1185">Reference proteome</keyword>
<evidence type="ECO:0000313" key="13">
    <source>
        <dbReference type="EMBL" id="KAF8400341.1"/>
    </source>
</evidence>
<keyword evidence="5 11" id="KW-0479">Metal-binding</keyword>
<dbReference type="EMBL" id="JABCRI010000009">
    <property type="protein sequence ID" value="KAF8400341.1"/>
    <property type="molecule type" value="Genomic_DNA"/>
</dbReference>
<evidence type="ECO:0000256" key="6">
    <source>
        <dbReference type="ARBA" id="ARBA00022989"/>
    </source>
</evidence>
<keyword evidence="4" id="KW-0812">Transmembrane</keyword>
<protein>
    <recommendedName>
        <fullName evidence="15">Cytochrome P450</fullName>
    </recommendedName>
</protein>
<evidence type="ECO:0000256" key="3">
    <source>
        <dbReference type="ARBA" id="ARBA00022617"/>
    </source>
</evidence>
<keyword evidence="7 12" id="KW-0560">Oxidoreductase</keyword>
<name>A0A834ZAR2_TETSI</name>
<evidence type="ECO:0000256" key="1">
    <source>
        <dbReference type="ARBA" id="ARBA00004370"/>
    </source>
</evidence>
<dbReference type="Proteomes" id="UP000655225">
    <property type="component" value="Unassembled WGS sequence"/>
</dbReference>
<dbReference type="OrthoDB" id="1470350at2759"/>
<dbReference type="InterPro" id="IPR002401">
    <property type="entry name" value="Cyt_P450_E_grp-I"/>
</dbReference>
<dbReference type="PANTHER" id="PTHR24282:SF28">
    <property type="entry name" value="CYTOCHROME P450"/>
    <property type="match status" value="1"/>
</dbReference>
<dbReference type="PROSITE" id="PS00086">
    <property type="entry name" value="CYTOCHROME_P450"/>
    <property type="match status" value="1"/>
</dbReference>
<evidence type="ECO:0000256" key="4">
    <source>
        <dbReference type="ARBA" id="ARBA00022692"/>
    </source>
</evidence>
<dbReference type="GO" id="GO:0005506">
    <property type="term" value="F:iron ion binding"/>
    <property type="evidence" value="ECO:0007669"/>
    <property type="project" value="InterPro"/>
</dbReference>
<dbReference type="InterPro" id="IPR050665">
    <property type="entry name" value="Cytochrome_P450_Monooxygen"/>
</dbReference>
<comment type="cofactor">
    <cofactor evidence="11">
        <name>heme</name>
        <dbReference type="ChEBI" id="CHEBI:30413"/>
    </cofactor>
</comment>
<keyword evidence="6" id="KW-1133">Transmembrane helix</keyword>
<dbReference type="PRINTS" id="PR00463">
    <property type="entry name" value="EP450I"/>
</dbReference>
<evidence type="ECO:0000256" key="8">
    <source>
        <dbReference type="ARBA" id="ARBA00023004"/>
    </source>
</evidence>
<dbReference type="GO" id="GO:0016020">
    <property type="term" value="C:membrane"/>
    <property type="evidence" value="ECO:0007669"/>
    <property type="project" value="UniProtKB-SubCell"/>
</dbReference>
<dbReference type="PRINTS" id="PR00385">
    <property type="entry name" value="P450"/>
</dbReference>
<evidence type="ECO:0008006" key="15">
    <source>
        <dbReference type="Google" id="ProtNLM"/>
    </source>
</evidence>
<dbReference type="PANTHER" id="PTHR24282">
    <property type="entry name" value="CYTOCHROME P450 FAMILY MEMBER"/>
    <property type="match status" value="1"/>
</dbReference>
<dbReference type="GO" id="GO:0016705">
    <property type="term" value="F:oxidoreductase activity, acting on paired donors, with incorporation or reduction of molecular oxygen"/>
    <property type="evidence" value="ECO:0007669"/>
    <property type="project" value="InterPro"/>
</dbReference>
<organism evidence="13 14">
    <name type="scientific">Tetracentron sinense</name>
    <name type="common">Spur-leaf</name>
    <dbReference type="NCBI Taxonomy" id="13715"/>
    <lineage>
        <taxon>Eukaryota</taxon>
        <taxon>Viridiplantae</taxon>
        <taxon>Streptophyta</taxon>
        <taxon>Embryophyta</taxon>
        <taxon>Tracheophyta</taxon>
        <taxon>Spermatophyta</taxon>
        <taxon>Magnoliopsida</taxon>
        <taxon>Trochodendrales</taxon>
        <taxon>Trochodendraceae</taxon>
        <taxon>Tetracentron</taxon>
    </lineage>
</organism>
<keyword evidence="3 11" id="KW-0349">Heme</keyword>
<dbReference type="OMA" id="NGAVWSH"/>
<comment type="caution">
    <text evidence="13">The sequence shown here is derived from an EMBL/GenBank/DDBJ whole genome shotgun (WGS) entry which is preliminary data.</text>
</comment>
<dbReference type="GO" id="GO:0004497">
    <property type="term" value="F:monooxygenase activity"/>
    <property type="evidence" value="ECO:0007669"/>
    <property type="project" value="UniProtKB-KW"/>
</dbReference>
<evidence type="ECO:0000256" key="11">
    <source>
        <dbReference type="PIRSR" id="PIRSR602401-1"/>
    </source>
</evidence>
<reference evidence="13 14" key="1">
    <citation type="submission" date="2020-04" db="EMBL/GenBank/DDBJ databases">
        <title>Plant Genome Project.</title>
        <authorList>
            <person name="Zhang R.-G."/>
        </authorList>
    </citation>
    <scope>NUCLEOTIDE SEQUENCE [LARGE SCALE GENOMIC DNA]</scope>
    <source>
        <strain evidence="13">YNK0</strain>
        <tissue evidence="13">Leaf</tissue>
    </source>
</reference>
<evidence type="ECO:0000256" key="5">
    <source>
        <dbReference type="ARBA" id="ARBA00022723"/>
    </source>
</evidence>
<feature type="binding site" description="axial binding residue" evidence="11">
    <location>
        <position position="461"/>
    </location>
    <ligand>
        <name>heme</name>
        <dbReference type="ChEBI" id="CHEBI:30413"/>
    </ligand>
    <ligandPart>
        <name>Fe</name>
        <dbReference type="ChEBI" id="CHEBI:18248"/>
    </ligandPart>
</feature>
<evidence type="ECO:0000256" key="10">
    <source>
        <dbReference type="ARBA" id="ARBA00023136"/>
    </source>
</evidence>
<sequence length="513" mass="57583">MEEVLMMRIFFSLALVGLLSFFAHLCNVLLLEPERLRSRLRRQGIRGPPPSILLGNIPQIKLMLSTVPKDPAKEHMGHDCSSTLFPYFKQWTKQYGQLFMFSLGKLQLLYVTDPNVVKAIKVNASLDLGKPAYLQKDRGALLGKGIITTNGAMWIHQRKTIAPELYMDKVKGMLNLMLESGSTLVKSWESRIENEGGLSDIRVDEDVRRYTSYIISKTLFGSSYSEKVEIFPKFSALIEALRSPTLLNGVPGMRYLPTKKNREIWRMERDIQSIIINIAKERTGAESEKDMLQMIIEGANKGDLDPAMADQFVVDNCKNIHVAACEVTAIVAIWGLMLLASHPEWQARARAEVLEICVGCLPDANMLGKMKVLNMVIQEVLRLYPGVGFVSRETLQDMKLGDVCVPKGVAIWIWLIALHRDPEIWGPDAHDFNPERFANGISGACKFPQGYIPFGLGSRICPGQSLAIAELKVLFALILSKFSFSLSPKYRHSPVFGLLLEPEYGVDLLVRMI</sequence>
<accession>A0A834ZAR2</accession>
<keyword evidence="8 11" id="KW-0408">Iron</keyword>
<dbReference type="GO" id="GO:0020037">
    <property type="term" value="F:heme binding"/>
    <property type="evidence" value="ECO:0007669"/>
    <property type="project" value="InterPro"/>
</dbReference>
<dbReference type="AlphaFoldDB" id="A0A834ZAR2"/>
<evidence type="ECO:0000256" key="9">
    <source>
        <dbReference type="ARBA" id="ARBA00023033"/>
    </source>
</evidence>
<keyword evidence="9 12" id="KW-0503">Monooxygenase</keyword>
<dbReference type="InterPro" id="IPR001128">
    <property type="entry name" value="Cyt_P450"/>
</dbReference>
<keyword evidence="10" id="KW-0472">Membrane</keyword>
<proteinExistence type="inferred from homology"/>
<evidence type="ECO:0000256" key="2">
    <source>
        <dbReference type="ARBA" id="ARBA00010617"/>
    </source>
</evidence>
<evidence type="ECO:0000256" key="7">
    <source>
        <dbReference type="ARBA" id="ARBA00023002"/>
    </source>
</evidence>
<evidence type="ECO:0000313" key="14">
    <source>
        <dbReference type="Proteomes" id="UP000655225"/>
    </source>
</evidence>
<evidence type="ECO:0000256" key="12">
    <source>
        <dbReference type="RuleBase" id="RU000461"/>
    </source>
</evidence>
<comment type="subcellular location">
    <subcellularLocation>
        <location evidence="1">Membrane</location>
    </subcellularLocation>
</comment>
<dbReference type="SUPFAM" id="SSF48264">
    <property type="entry name" value="Cytochrome P450"/>
    <property type="match status" value="1"/>
</dbReference>
<gene>
    <name evidence="13" type="ORF">HHK36_013638</name>
</gene>
<dbReference type="InterPro" id="IPR036396">
    <property type="entry name" value="Cyt_P450_sf"/>
</dbReference>
<dbReference type="InterPro" id="IPR017972">
    <property type="entry name" value="Cyt_P450_CS"/>
</dbReference>
<dbReference type="Pfam" id="PF00067">
    <property type="entry name" value="p450"/>
    <property type="match status" value="1"/>
</dbReference>
<comment type="similarity">
    <text evidence="2 12">Belongs to the cytochrome P450 family.</text>
</comment>